<accession>A0A803R7N0</accession>
<proteinExistence type="predicted"/>
<reference evidence="1" key="1">
    <citation type="submission" date="2018-11" db="EMBL/GenBank/DDBJ databases">
        <authorList>
            <person name="Grassa J C."/>
        </authorList>
    </citation>
    <scope>NUCLEOTIDE SEQUENCE [LARGE SCALE GENOMIC DNA]</scope>
</reference>
<organism evidence="1 2">
    <name type="scientific">Cannabis sativa</name>
    <name type="common">Hemp</name>
    <name type="synonym">Marijuana</name>
    <dbReference type="NCBI Taxonomy" id="3483"/>
    <lineage>
        <taxon>Eukaryota</taxon>
        <taxon>Viridiplantae</taxon>
        <taxon>Streptophyta</taxon>
        <taxon>Embryophyta</taxon>
        <taxon>Tracheophyta</taxon>
        <taxon>Spermatophyta</taxon>
        <taxon>Magnoliopsida</taxon>
        <taxon>eudicotyledons</taxon>
        <taxon>Gunneridae</taxon>
        <taxon>Pentapetalae</taxon>
        <taxon>rosids</taxon>
        <taxon>fabids</taxon>
        <taxon>Rosales</taxon>
        <taxon>Cannabaceae</taxon>
        <taxon>Cannabis</taxon>
    </lineage>
</organism>
<name>A0A803R7N0_CANSA</name>
<evidence type="ECO:0000313" key="1">
    <source>
        <dbReference type="EnsemblPlants" id="cds.novel_model_6060_5bd9a17a"/>
    </source>
</evidence>
<protein>
    <submittedName>
        <fullName evidence="1">Uncharacterized protein</fullName>
    </submittedName>
</protein>
<dbReference type="Proteomes" id="UP000596661">
    <property type="component" value="Chromosome 7"/>
</dbReference>
<dbReference type="EMBL" id="UZAU01000640">
    <property type="status" value="NOT_ANNOTATED_CDS"/>
    <property type="molecule type" value="Genomic_DNA"/>
</dbReference>
<reference evidence="1" key="2">
    <citation type="submission" date="2021-03" db="UniProtKB">
        <authorList>
            <consortium name="EnsemblPlants"/>
        </authorList>
    </citation>
    <scope>IDENTIFICATION</scope>
</reference>
<sequence>MSSKHSRPTRQSEPLRLSTNRSVVAVVVFTESRFTCFPGCQTQTTIQSHQNPNEKSFLVRQSNQLDRFLLYFFL</sequence>
<dbReference type="Gramene" id="novel_model_6060_5bd9a17a">
    <property type="protein sequence ID" value="cds.novel_model_6060_5bd9a17a"/>
    <property type="gene ID" value="novel_gene_3116_5bd9a17a"/>
</dbReference>
<dbReference type="EnsemblPlants" id="novel_model_6060_5bd9a17a">
    <property type="protein sequence ID" value="cds.novel_model_6060_5bd9a17a"/>
    <property type="gene ID" value="novel_gene_3116_5bd9a17a"/>
</dbReference>
<evidence type="ECO:0000313" key="2">
    <source>
        <dbReference type="Proteomes" id="UP000596661"/>
    </source>
</evidence>
<dbReference type="AlphaFoldDB" id="A0A803R7N0"/>
<keyword evidence="2" id="KW-1185">Reference proteome</keyword>